<evidence type="ECO:0000256" key="4">
    <source>
        <dbReference type="RuleBase" id="RU000509"/>
    </source>
</evidence>
<dbReference type="GO" id="GO:0000272">
    <property type="term" value="P:polysaccharide catabolic process"/>
    <property type="evidence" value="ECO:0007669"/>
    <property type="project" value="UniProtKB-KW"/>
</dbReference>
<evidence type="ECO:0000256" key="1">
    <source>
        <dbReference type="ARBA" id="ARBA00005652"/>
    </source>
</evidence>
<dbReference type="GeneID" id="25729474"/>
<evidence type="ECO:0000256" key="3">
    <source>
        <dbReference type="ARBA" id="ARBA00023326"/>
    </source>
</evidence>
<keyword evidence="4" id="KW-0326">Glycosidase</keyword>
<evidence type="ECO:0000313" key="6">
    <source>
        <dbReference type="EMBL" id="KIY95822.1"/>
    </source>
</evidence>
<dbReference type="Proteomes" id="UP000054498">
    <property type="component" value="Unassembled WGS sequence"/>
</dbReference>
<dbReference type="Pfam" id="PF01373">
    <property type="entry name" value="Glyco_hydro_14"/>
    <property type="match status" value="1"/>
</dbReference>
<dbReference type="Gene3D" id="3.20.20.80">
    <property type="entry name" value="Glycosidases"/>
    <property type="match status" value="1"/>
</dbReference>
<dbReference type="EMBL" id="KK103307">
    <property type="protein sequence ID" value="KIY95822.1"/>
    <property type="molecule type" value="Genomic_DNA"/>
</dbReference>
<accession>A0A0D2J7P9</accession>
<dbReference type="InterPro" id="IPR001554">
    <property type="entry name" value="Glyco_hydro_14"/>
</dbReference>
<dbReference type="SUPFAM" id="SSF51445">
    <property type="entry name" value="(Trans)glycosidases"/>
    <property type="match status" value="1"/>
</dbReference>
<name>A0A0D2J7P9_9CHLO</name>
<protein>
    <recommendedName>
        <fullName evidence="4">Beta-amylase</fullName>
        <ecNumber evidence="4">3.2.1.2</ecNumber>
    </recommendedName>
</protein>
<dbReference type="EC" id="3.2.1.2" evidence="4"/>
<dbReference type="PANTHER" id="PTHR31352">
    <property type="entry name" value="BETA-AMYLASE 1, CHLOROPLASTIC"/>
    <property type="match status" value="1"/>
</dbReference>
<feature type="region of interest" description="Disordered" evidence="5">
    <location>
        <begin position="322"/>
        <end position="392"/>
    </location>
</feature>
<keyword evidence="2 4" id="KW-0119">Carbohydrate metabolism</keyword>
<keyword evidence="3 4" id="KW-0624">Polysaccharide degradation</keyword>
<proteinExistence type="inferred from homology"/>
<sequence>REGVSLAALAGGSAGGGGAPQPPEQQNPLEKFLSGLSSMGADALQALSSAAAGAAAAAAAAAARACGRPEGLVLTVKVAGVHWWYNSTSHASELTAGYYNTTSRDGYTPLLEMCARHGANVTLTCVEMCDAQHPRHAQCGPEGLLRQIRANAAGLGVCLSGENALRIFLVGGGIDATALDRIVDNTRSWTLPPGGGRGGGTGGGGFGNGNGGGGEGGAGCGYNGYGGAGAYGSLRPCSSWPCAPMREQQLVQQQQVYPGQYASAGGAASEAAAQQEWYGGAGGYAAGGGNGYGGAAGGVSAHRAYSEVGYVVYNGQGEAVQAGPGYCPQQQPPSRGPSPAPLPPQPQASSAQWWPQPPPSPQLPQRPAGGGWRLPQPWRQQGGSGAASQQGSGGVVLPAMRAFTFLRLGPEILDHQGPWHQFMYKMQRGRS</sequence>
<feature type="compositionally biased region" description="Pro residues" evidence="5">
    <location>
        <begin position="330"/>
        <end position="346"/>
    </location>
</feature>
<dbReference type="RefSeq" id="XP_013894842.1">
    <property type="nucleotide sequence ID" value="XM_014039388.1"/>
</dbReference>
<dbReference type="PRINTS" id="PR00750">
    <property type="entry name" value="BETAAMYLASE"/>
</dbReference>
<dbReference type="STRING" id="145388.A0A0D2J7P9"/>
<dbReference type="OrthoDB" id="1660156at2759"/>
<dbReference type="PANTHER" id="PTHR31352:SF1">
    <property type="entry name" value="BETA-AMYLASE 3, CHLOROPLASTIC"/>
    <property type="match status" value="1"/>
</dbReference>
<gene>
    <name evidence="6" type="ORF">MNEG_12141</name>
</gene>
<feature type="compositionally biased region" description="Pro residues" evidence="5">
    <location>
        <begin position="355"/>
        <end position="364"/>
    </location>
</feature>
<keyword evidence="4" id="KW-0378">Hydrolase</keyword>
<dbReference type="GO" id="GO:0016161">
    <property type="term" value="F:beta-amylase activity"/>
    <property type="evidence" value="ECO:0007669"/>
    <property type="project" value="UniProtKB-EC"/>
</dbReference>
<dbReference type="InterPro" id="IPR017853">
    <property type="entry name" value="GH"/>
</dbReference>
<comment type="catalytic activity">
    <reaction evidence="4">
        <text>Hydrolysis of (1-&gt;4)-alpha-D-glucosidic linkages in polysaccharides so as to remove successive maltose units from the non-reducing ends of the chains.</text>
        <dbReference type="EC" id="3.2.1.2"/>
    </reaction>
</comment>
<feature type="non-terminal residue" evidence="6">
    <location>
        <position position="1"/>
    </location>
</feature>
<reference evidence="6 7" key="1">
    <citation type="journal article" date="2013" name="BMC Genomics">
        <title>Reconstruction of the lipid metabolism for the microalga Monoraphidium neglectum from its genome sequence reveals characteristics suitable for biofuel production.</title>
        <authorList>
            <person name="Bogen C."/>
            <person name="Al-Dilaimi A."/>
            <person name="Albersmeier A."/>
            <person name="Wichmann J."/>
            <person name="Grundmann M."/>
            <person name="Rupp O."/>
            <person name="Lauersen K.J."/>
            <person name="Blifernez-Klassen O."/>
            <person name="Kalinowski J."/>
            <person name="Goesmann A."/>
            <person name="Mussgnug J.H."/>
            <person name="Kruse O."/>
        </authorList>
    </citation>
    <scope>NUCLEOTIDE SEQUENCE [LARGE SCALE GENOMIC DNA]</scope>
    <source>
        <strain evidence="6 7">SAG 48.87</strain>
    </source>
</reference>
<comment type="similarity">
    <text evidence="1 4">Belongs to the glycosyl hydrolase 14 family.</text>
</comment>
<evidence type="ECO:0000313" key="7">
    <source>
        <dbReference type="Proteomes" id="UP000054498"/>
    </source>
</evidence>
<evidence type="ECO:0000256" key="5">
    <source>
        <dbReference type="SAM" id="MobiDB-lite"/>
    </source>
</evidence>
<evidence type="ECO:0000256" key="2">
    <source>
        <dbReference type="ARBA" id="ARBA00023277"/>
    </source>
</evidence>
<keyword evidence="7" id="KW-1185">Reference proteome</keyword>
<dbReference type="AlphaFoldDB" id="A0A0D2J7P9"/>
<dbReference type="KEGG" id="mng:MNEG_12141"/>
<organism evidence="6 7">
    <name type="scientific">Monoraphidium neglectum</name>
    <dbReference type="NCBI Taxonomy" id="145388"/>
    <lineage>
        <taxon>Eukaryota</taxon>
        <taxon>Viridiplantae</taxon>
        <taxon>Chlorophyta</taxon>
        <taxon>core chlorophytes</taxon>
        <taxon>Chlorophyceae</taxon>
        <taxon>CS clade</taxon>
        <taxon>Sphaeropleales</taxon>
        <taxon>Selenastraceae</taxon>
        <taxon>Monoraphidium</taxon>
    </lineage>
</organism>